<protein>
    <submittedName>
        <fullName evidence="11">Iron complex outermembrane receptor protein</fullName>
    </submittedName>
</protein>
<evidence type="ECO:0000256" key="3">
    <source>
        <dbReference type="ARBA" id="ARBA00022452"/>
    </source>
</evidence>
<dbReference type="EMBL" id="PYAS01000003">
    <property type="protein sequence ID" value="PSL31532.1"/>
    <property type="molecule type" value="Genomic_DNA"/>
</dbReference>
<feature type="domain" description="TonB-dependent receptor-like beta-barrel" evidence="9">
    <location>
        <begin position="238"/>
        <end position="610"/>
    </location>
</feature>
<dbReference type="SUPFAM" id="SSF56935">
    <property type="entry name" value="Porins"/>
    <property type="match status" value="1"/>
</dbReference>
<evidence type="ECO:0000313" key="12">
    <source>
        <dbReference type="Proteomes" id="UP000241964"/>
    </source>
</evidence>
<dbReference type="GO" id="GO:0009279">
    <property type="term" value="C:cell outer membrane"/>
    <property type="evidence" value="ECO:0007669"/>
    <property type="project" value="UniProtKB-SubCell"/>
</dbReference>
<evidence type="ECO:0000256" key="4">
    <source>
        <dbReference type="ARBA" id="ARBA00022692"/>
    </source>
</evidence>
<dbReference type="PANTHER" id="PTHR30069">
    <property type="entry name" value="TONB-DEPENDENT OUTER MEMBRANE RECEPTOR"/>
    <property type="match status" value="1"/>
</dbReference>
<dbReference type="PANTHER" id="PTHR30069:SF49">
    <property type="entry name" value="OUTER MEMBRANE PROTEIN C"/>
    <property type="match status" value="1"/>
</dbReference>
<keyword evidence="2" id="KW-0813">Transport</keyword>
<keyword evidence="7" id="KW-0998">Cell outer membrane</keyword>
<evidence type="ECO:0000256" key="6">
    <source>
        <dbReference type="ARBA" id="ARBA00023136"/>
    </source>
</evidence>
<keyword evidence="3" id="KW-1134">Transmembrane beta strand</keyword>
<dbReference type="GO" id="GO:0044718">
    <property type="term" value="P:siderophore transmembrane transport"/>
    <property type="evidence" value="ECO:0007669"/>
    <property type="project" value="TreeGrafter"/>
</dbReference>
<evidence type="ECO:0000259" key="10">
    <source>
        <dbReference type="Pfam" id="PF07715"/>
    </source>
</evidence>
<dbReference type="InterPro" id="IPR039426">
    <property type="entry name" value="TonB-dep_rcpt-like"/>
</dbReference>
<dbReference type="InterPro" id="IPR012910">
    <property type="entry name" value="Plug_dom"/>
</dbReference>
<dbReference type="InterPro" id="IPR037066">
    <property type="entry name" value="Plug_dom_sf"/>
</dbReference>
<evidence type="ECO:0000256" key="2">
    <source>
        <dbReference type="ARBA" id="ARBA00022448"/>
    </source>
</evidence>
<keyword evidence="5 8" id="KW-0798">TonB box</keyword>
<evidence type="ECO:0000256" key="5">
    <source>
        <dbReference type="ARBA" id="ARBA00023077"/>
    </source>
</evidence>
<dbReference type="Gene3D" id="2.40.170.20">
    <property type="entry name" value="TonB-dependent receptor, beta-barrel domain"/>
    <property type="match status" value="1"/>
</dbReference>
<keyword evidence="11" id="KW-0675">Receptor</keyword>
<comment type="similarity">
    <text evidence="8">Belongs to the TonB-dependent receptor family.</text>
</comment>
<dbReference type="InterPro" id="IPR036942">
    <property type="entry name" value="Beta-barrel_TonB_sf"/>
</dbReference>
<dbReference type="Pfam" id="PF00593">
    <property type="entry name" value="TonB_dep_Rec_b-barrel"/>
    <property type="match status" value="1"/>
</dbReference>
<keyword evidence="4" id="KW-0812">Transmembrane</keyword>
<evidence type="ECO:0000256" key="8">
    <source>
        <dbReference type="RuleBase" id="RU003357"/>
    </source>
</evidence>
<feature type="domain" description="TonB-dependent receptor plug" evidence="10">
    <location>
        <begin position="28"/>
        <end position="108"/>
    </location>
</feature>
<name>A0A2P8GC30_9BACT</name>
<sequence length="639" mass="70561">MQDSLQLDELVVKGIHGEKKTNILTPTDKVLESTPGITMIRRGNFAMEPAIRSLNNGQITMTIDGMRIFGACTDRMDPVSSYIEPNNLSGIAITENAGENQVGGSVGGGINFKLKEPEFSNERTLSGSAGSGYETNGNAMQGFAGVTITGQNTALQIDGIYRRSGNYKAGGGDAVFFSQYEKWNGHLAGKVRVGKNAFIKGDYLQDEGYNIGYPALPMDVAFAKAKIGSVAFVSENPETNTRWETKLYYNFIDHAMDDTKRPKSMVPIHMDMPGTSRTAGFYSTFSQTLRKKHHIQARVDGFNNELSATMTMYPDGASEMFMYTLPDLGRSGIGAAVNDHISLTALASVRLSGRMEWLHDYQFSQAGKEQLSGIYPGDLSRDRLVGNLGAGMDYQLSERNKLSLDVSRGARAATLQEGYGFYIFNRTDGFDYMGNPDLKQETSVNLNLTYQYKSSRFSASINPFVYFFRNYIVGALLPDYSVMTIGAYGVKRYENIGSARLYGASLNLVWSPVSDLKLSSNNTYTEAKDRAGNWLPLIAPFRSVNTINYQLKAFSFSAEAVLNGAQKKTSPEIYGEQTTPSSAIFNLNAARTFTFEEKGLLRLFAGVDNLFDNKYFQHLDVQKVPRPGRNVVVRATFSF</sequence>
<evidence type="ECO:0000256" key="7">
    <source>
        <dbReference type="ARBA" id="ARBA00023237"/>
    </source>
</evidence>
<evidence type="ECO:0000259" key="9">
    <source>
        <dbReference type="Pfam" id="PF00593"/>
    </source>
</evidence>
<dbReference type="GO" id="GO:0015344">
    <property type="term" value="F:siderophore uptake transmembrane transporter activity"/>
    <property type="evidence" value="ECO:0007669"/>
    <property type="project" value="TreeGrafter"/>
</dbReference>
<organism evidence="11 12">
    <name type="scientific">Dyadobacter jiangsuensis</name>
    <dbReference type="NCBI Taxonomy" id="1591085"/>
    <lineage>
        <taxon>Bacteria</taxon>
        <taxon>Pseudomonadati</taxon>
        <taxon>Bacteroidota</taxon>
        <taxon>Cytophagia</taxon>
        <taxon>Cytophagales</taxon>
        <taxon>Spirosomataceae</taxon>
        <taxon>Dyadobacter</taxon>
    </lineage>
</organism>
<keyword evidence="12" id="KW-1185">Reference proteome</keyword>
<proteinExistence type="inferred from homology"/>
<keyword evidence="6 8" id="KW-0472">Membrane</keyword>
<comment type="caution">
    <text evidence="11">The sequence shown here is derived from an EMBL/GenBank/DDBJ whole genome shotgun (WGS) entry which is preliminary data.</text>
</comment>
<gene>
    <name evidence="11" type="ORF">CLV60_103398</name>
</gene>
<accession>A0A2P8GC30</accession>
<dbReference type="Proteomes" id="UP000241964">
    <property type="component" value="Unassembled WGS sequence"/>
</dbReference>
<dbReference type="Gene3D" id="2.170.130.10">
    <property type="entry name" value="TonB-dependent receptor, plug domain"/>
    <property type="match status" value="1"/>
</dbReference>
<comment type="subcellular location">
    <subcellularLocation>
        <location evidence="1">Cell outer membrane</location>
        <topology evidence="1">Multi-pass membrane protein</topology>
    </subcellularLocation>
</comment>
<dbReference type="InterPro" id="IPR000531">
    <property type="entry name" value="Beta-barrel_TonB"/>
</dbReference>
<evidence type="ECO:0000313" key="11">
    <source>
        <dbReference type="EMBL" id="PSL31532.1"/>
    </source>
</evidence>
<evidence type="ECO:0000256" key="1">
    <source>
        <dbReference type="ARBA" id="ARBA00004571"/>
    </source>
</evidence>
<dbReference type="Pfam" id="PF07715">
    <property type="entry name" value="Plug"/>
    <property type="match status" value="1"/>
</dbReference>
<dbReference type="AlphaFoldDB" id="A0A2P8GC30"/>
<reference evidence="11 12" key="1">
    <citation type="submission" date="2018-03" db="EMBL/GenBank/DDBJ databases">
        <title>Genomic Encyclopedia of Archaeal and Bacterial Type Strains, Phase II (KMG-II): from individual species to whole genera.</title>
        <authorList>
            <person name="Goeker M."/>
        </authorList>
    </citation>
    <scope>NUCLEOTIDE SEQUENCE [LARGE SCALE GENOMIC DNA]</scope>
    <source>
        <strain evidence="11 12">DSM 29057</strain>
    </source>
</reference>